<dbReference type="GO" id="GO:0005739">
    <property type="term" value="C:mitochondrion"/>
    <property type="evidence" value="ECO:0007669"/>
    <property type="project" value="TreeGrafter"/>
</dbReference>
<dbReference type="PANTHER" id="PTHR48094:SF12">
    <property type="entry name" value="PARKINSON DISEASE PROTEIN 7 HOMOLOG"/>
    <property type="match status" value="1"/>
</dbReference>
<dbReference type="Pfam" id="PF01965">
    <property type="entry name" value="DJ-1_PfpI"/>
    <property type="match status" value="1"/>
</dbReference>
<accession>A0A9N9TEZ3</accession>
<dbReference type="EMBL" id="OU900094">
    <property type="protein sequence ID" value="CAG9853553.1"/>
    <property type="molecule type" value="Genomic_DNA"/>
</dbReference>
<dbReference type="GO" id="GO:1903189">
    <property type="term" value="P:glyoxal metabolic process"/>
    <property type="evidence" value="ECO:0007669"/>
    <property type="project" value="TreeGrafter"/>
</dbReference>
<dbReference type="InterPro" id="IPR002818">
    <property type="entry name" value="DJ-1/PfpI"/>
</dbReference>
<reference evidence="2" key="1">
    <citation type="submission" date="2022-01" db="EMBL/GenBank/DDBJ databases">
        <authorList>
            <person name="King R."/>
        </authorList>
    </citation>
    <scope>NUCLEOTIDE SEQUENCE</scope>
</reference>
<organism evidence="2 3">
    <name type="scientific">Phyllotreta striolata</name>
    <name type="common">Striped flea beetle</name>
    <name type="synonym">Crioceris striolata</name>
    <dbReference type="NCBI Taxonomy" id="444603"/>
    <lineage>
        <taxon>Eukaryota</taxon>
        <taxon>Metazoa</taxon>
        <taxon>Ecdysozoa</taxon>
        <taxon>Arthropoda</taxon>
        <taxon>Hexapoda</taxon>
        <taxon>Insecta</taxon>
        <taxon>Pterygota</taxon>
        <taxon>Neoptera</taxon>
        <taxon>Endopterygota</taxon>
        <taxon>Coleoptera</taxon>
        <taxon>Polyphaga</taxon>
        <taxon>Cucujiformia</taxon>
        <taxon>Chrysomeloidea</taxon>
        <taxon>Chrysomelidae</taxon>
        <taxon>Galerucinae</taxon>
        <taxon>Alticini</taxon>
        <taxon>Phyllotreta</taxon>
    </lineage>
</organism>
<dbReference type="Proteomes" id="UP001153712">
    <property type="component" value="Chromosome 1"/>
</dbReference>
<feature type="domain" description="DJ-1/PfpI" evidence="1">
    <location>
        <begin position="64"/>
        <end position="124"/>
    </location>
</feature>
<dbReference type="GO" id="GO:0046295">
    <property type="term" value="P:glycolate biosynthetic process"/>
    <property type="evidence" value="ECO:0007669"/>
    <property type="project" value="TreeGrafter"/>
</dbReference>
<dbReference type="InterPro" id="IPR050325">
    <property type="entry name" value="Prot/Nucl_acid_deglycase"/>
</dbReference>
<protein>
    <recommendedName>
        <fullName evidence="1">DJ-1/PfpI domain-containing protein</fullName>
    </recommendedName>
</protein>
<gene>
    <name evidence="2" type="ORF">PHYEVI_LOCUS28</name>
</gene>
<dbReference type="SUPFAM" id="SSF52317">
    <property type="entry name" value="Class I glutamine amidotransferase-like"/>
    <property type="match status" value="1"/>
</dbReference>
<keyword evidence="3" id="KW-1185">Reference proteome</keyword>
<evidence type="ECO:0000313" key="3">
    <source>
        <dbReference type="Proteomes" id="UP001153712"/>
    </source>
</evidence>
<dbReference type="PANTHER" id="PTHR48094">
    <property type="entry name" value="PROTEIN/NUCLEIC ACID DEGLYCASE DJ-1-RELATED"/>
    <property type="match status" value="1"/>
</dbReference>
<dbReference type="InterPro" id="IPR029062">
    <property type="entry name" value="Class_I_gatase-like"/>
</dbReference>
<evidence type="ECO:0000313" key="2">
    <source>
        <dbReference type="EMBL" id="CAG9853553.1"/>
    </source>
</evidence>
<name>A0A9N9TEZ3_PHYSR</name>
<dbReference type="Gene3D" id="3.40.50.880">
    <property type="match status" value="2"/>
</dbReference>
<sequence length="144" mass="15510">MAKRALILFPPGAEETAPVIVFSVLTMGKVDAKICSLCGKDPIRGAQGVRILPDIDLKEARECGPLALLAHEVLFGKSLTGYPTAKTELATKYTYKECPVIIDETLVTSKGPGTAFLFAKTLLELLTDKKTACEVAQAMLIEEK</sequence>
<proteinExistence type="predicted"/>
<dbReference type="GO" id="GO:0005634">
    <property type="term" value="C:nucleus"/>
    <property type="evidence" value="ECO:0007669"/>
    <property type="project" value="TreeGrafter"/>
</dbReference>
<dbReference type="GO" id="GO:0006979">
    <property type="term" value="P:response to oxidative stress"/>
    <property type="evidence" value="ECO:0007669"/>
    <property type="project" value="TreeGrafter"/>
</dbReference>
<evidence type="ECO:0000259" key="1">
    <source>
        <dbReference type="Pfam" id="PF01965"/>
    </source>
</evidence>
<dbReference type="OrthoDB" id="543156at2759"/>
<dbReference type="AlphaFoldDB" id="A0A9N9TEZ3"/>